<dbReference type="GO" id="GO:0008961">
    <property type="term" value="F:phosphatidylglycerol-prolipoprotein diacylglyceryl transferase activity"/>
    <property type="evidence" value="ECO:0007669"/>
    <property type="project" value="UniProtKB-UniRule"/>
</dbReference>
<evidence type="ECO:0000313" key="9">
    <source>
        <dbReference type="Proteomes" id="UP000727857"/>
    </source>
</evidence>
<dbReference type="EMBL" id="JADINF010000009">
    <property type="protein sequence ID" value="MBO8423474.1"/>
    <property type="molecule type" value="Genomic_DNA"/>
</dbReference>
<comment type="catalytic activity">
    <reaction evidence="7">
        <text>L-cysteinyl-[prolipoprotein] + a 1,2-diacyl-sn-glycero-3-phospho-(1'-sn-glycerol) = an S-1,2-diacyl-sn-glyceryl-L-cysteinyl-[prolipoprotein] + sn-glycerol 1-phosphate + H(+)</text>
        <dbReference type="Rhea" id="RHEA:56712"/>
        <dbReference type="Rhea" id="RHEA-COMP:14679"/>
        <dbReference type="Rhea" id="RHEA-COMP:14680"/>
        <dbReference type="ChEBI" id="CHEBI:15378"/>
        <dbReference type="ChEBI" id="CHEBI:29950"/>
        <dbReference type="ChEBI" id="CHEBI:57685"/>
        <dbReference type="ChEBI" id="CHEBI:64716"/>
        <dbReference type="ChEBI" id="CHEBI:140658"/>
        <dbReference type="EC" id="2.5.1.145"/>
    </reaction>
</comment>
<feature type="binding site" evidence="7">
    <location>
        <position position="145"/>
    </location>
    <ligand>
        <name>a 1,2-diacyl-sn-glycero-3-phospho-(1'-sn-glycerol)</name>
        <dbReference type="ChEBI" id="CHEBI:64716"/>
    </ligand>
</feature>
<feature type="transmembrane region" description="Helical" evidence="7">
    <location>
        <begin position="166"/>
        <end position="186"/>
    </location>
</feature>
<keyword evidence="2 7" id="KW-1003">Cell membrane</keyword>
<comment type="similarity">
    <text evidence="1 7">Belongs to the Lgt family.</text>
</comment>
<comment type="pathway">
    <text evidence="7">Protein modification; lipoprotein biosynthesis (diacylglyceryl transfer).</text>
</comment>
<evidence type="ECO:0000256" key="3">
    <source>
        <dbReference type="ARBA" id="ARBA00022679"/>
    </source>
</evidence>
<proteinExistence type="inferred from homology"/>
<feature type="transmembrane region" description="Helical" evidence="7">
    <location>
        <begin position="207"/>
        <end position="226"/>
    </location>
</feature>
<name>A0A940IBZ0_9FIRM</name>
<dbReference type="Proteomes" id="UP000727857">
    <property type="component" value="Unassembled WGS sequence"/>
</dbReference>
<dbReference type="InterPro" id="IPR001640">
    <property type="entry name" value="Lgt"/>
</dbReference>
<dbReference type="PANTHER" id="PTHR30589">
    <property type="entry name" value="PROLIPOPROTEIN DIACYLGLYCERYL TRANSFERASE"/>
    <property type="match status" value="1"/>
</dbReference>
<comment type="subcellular location">
    <subcellularLocation>
        <location evidence="7">Cell membrane</location>
        <topology evidence="7">Multi-pass membrane protein</topology>
    </subcellularLocation>
</comment>
<feature type="transmembrane region" description="Helical" evidence="7">
    <location>
        <begin position="55"/>
        <end position="75"/>
    </location>
</feature>
<feature type="transmembrane region" description="Helical" evidence="7">
    <location>
        <begin position="95"/>
        <end position="119"/>
    </location>
</feature>
<dbReference type="GO" id="GO:0005886">
    <property type="term" value="C:plasma membrane"/>
    <property type="evidence" value="ECO:0007669"/>
    <property type="project" value="UniProtKB-SubCell"/>
</dbReference>
<evidence type="ECO:0000256" key="1">
    <source>
        <dbReference type="ARBA" id="ARBA00007150"/>
    </source>
</evidence>
<dbReference type="GO" id="GO:0042158">
    <property type="term" value="P:lipoprotein biosynthetic process"/>
    <property type="evidence" value="ECO:0007669"/>
    <property type="project" value="UniProtKB-UniRule"/>
</dbReference>
<evidence type="ECO:0000256" key="2">
    <source>
        <dbReference type="ARBA" id="ARBA00022475"/>
    </source>
</evidence>
<feature type="transmembrane region" description="Helical" evidence="7">
    <location>
        <begin position="238"/>
        <end position="262"/>
    </location>
</feature>
<dbReference type="PANTHER" id="PTHR30589:SF0">
    <property type="entry name" value="PHOSPHATIDYLGLYCEROL--PROLIPOPROTEIN DIACYLGLYCERYL TRANSFERASE"/>
    <property type="match status" value="1"/>
</dbReference>
<feature type="transmembrane region" description="Helical" evidence="7">
    <location>
        <begin position="126"/>
        <end position="146"/>
    </location>
</feature>
<feature type="transmembrane region" description="Helical" evidence="7">
    <location>
        <begin position="23"/>
        <end position="43"/>
    </location>
</feature>
<evidence type="ECO:0000256" key="4">
    <source>
        <dbReference type="ARBA" id="ARBA00022692"/>
    </source>
</evidence>
<dbReference type="EC" id="2.5.1.145" evidence="7"/>
<accession>A0A940IBZ0</accession>
<dbReference type="Pfam" id="PF01790">
    <property type="entry name" value="LGT"/>
    <property type="match status" value="1"/>
</dbReference>
<sequence>MLCDIHWTGKVDSVAFTIGGKDIAWYGIIITCAMLAGLVAALIRGKKHNLTIDDLVEIFIIAIPLAIIGARLGYVMVRPEYFPSDFGWDDFVNVIAVWDGGLTIMTGVPFGVLGGAIWCKWRKVNLIDLADIIIPVVLLSQGLGRWGNFCNQEIFGAEITNPDLQFFPIAVYIARLGGFYQALFFYEMVMDLAFFAAMMIILRHLKVRGAGSLMYLFSYCLIRFVMEFIRDDGHIYDVFNYTQVICGILVVASAGLLAYLIVRDVKKGKKVWYGKEGIPLEETVQIHPYHKPSKKDVGASK</sequence>
<organism evidence="8 9">
    <name type="scientific">Candidatus Stercoripulliclostridium pullicola</name>
    <dbReference type="NCBI Taxonomy" id="2840953"/>
    <lineage>
        <taxon>Bacteria</taxon>
        <taxon>Bacillati</taxon>
        <taxon>Bacillota</taxon>
        <taxon>Clostridia</taxon>
        <taxon>Eubacteriales</taxon>
        <taxon>Candidatus Stercoripulliclostridium</taxon>
    </lineage>
</organism>
<keyword evidence="6 7" id="KW-0472">Membrane</keyword>
<comment type="function">
    <text evidence="7">Catalyzes the transfer of the diacylglyceryl group from phosphatidylglycerol to the sulfhydryl group of the N-terminal cysteine of a prolipoprotein, the first step in the formation of mature lipoproteins.</text>
</comment>
<comment type="caution">
    <text evidence="8">The sequence shown here is derived from an EMBL/GenBank/DDBJ whole genome shotgun (WGS) entry which is preliminary data.</text>
</comment>
<protein>
    <recommendedName>
        <fullName evidence="7">Phosphatidylglycerol--prolipoprotein diacylglyceryl transferase</fullName>
        <ecNumber evidence="7">2.5.1.145</ecNumber>
    </recommendedName>
</protein>
<keyword evidence="4 7" id="KW-0812">Transmembrane</keyword>
<dbReference type="HAMAP" id="MF_01147">
    <property type="entry name" value="Lgt"/>
    <property type="match status" value="1"/>
</dbReference>
<keyword evidence="3 7" id="KW-0808">Transferase</keyword>
<evidence type="ECO:0000256" key="6">
    <source>
        <dbReference type="ARBA" id="ARBA00023136"/>
    </source>
</evidence>
<gene>
    <name evidence="7 8" type="primary">lgt</name>
    <name evidence="8" type="ORF">IAB16_00410</name>
</gene>
<evidence type="ECO:0000256" key="7">
    <source>
        <dbReference type="HAMAP-Rule" id="MF_01147"/>
    </source>
</evidence>
<evidence type="ECO:0000256" key="5">
    <source>
        <dbReference type="ARBA" id="ARBA00022989"/>
    </source>
</evidence>
<evidence type="ECO:0000313" key="8">
    <source>
        <dbReference type="EMBL" id="MBO8423474.1"/>
    </source>
</evidence>
<reference evidence="8" key="2">
    <citation type="journal article" date="2021" name="PeerJ">
        <title>Extensive microbial diversity within the chicken gut microbiome revealed by metagenomics and culture.</title>
        <authorList>
            <person name="Gilroy R."/>
            <person name="Ravi A."/>
            <person name="Getino M."/>
            <person name="Pursley I."/>
            <person name="Horton D.L."/>
            <person name="Alikhan N.F."/>
            <person name="Baker D."/>
            <person name="Gharbi K."/>
            <person name="Hall N."/>
            <person name="Watson M."/>
            <person name="Adriaenssens E.M."/>
            <person name="Foster-Nyarko E."/>
            <person name="Jarju S."/>
            <person name="Secka A."/>
            <person name="Antonio M."/>
            <person name="Oren A."/>
            <person name="Chaudhuri R.R."/>
            <person name="La Ragione R."/>
            <person name="Hildebrand F."/>
            <person name="Pallen M.J."/>
        </authorList>
    </citation>
    <scope>NUCLEOTIDE SEQUENCE</scope>
    <source>
        <strain evidence="8">517</strain>
    </source>
</reference>
<dbReference type="NCBIfam" id="TIGR00544">
    <property type="entry name" value="lgt"/>
    <property type="match status" value="1"/>
</dbReference>
<keyword evidence="5 7" id="KW-1133">Transmembrane helix</keyword>
<dbReference type="AlphaFoldDB" id="A0A940IBZ0"/>
<reference evidence="8" key="1">
    <citation type="submission" date="2020-10" db="EMBL/GenBank/DDBJ databases">
        <authorList>
            <person name="Gilroy R."/>
        </authorList>
    </citation>
    <scope>NUCLEOTIDE SEQUENCE</scope>
    <source>
        <strain evidence="8">517</strain>
    </source>
</reference>